<proteinExistence type="inferred from homology"/>
<dbReference type="PANTHER" id="PTHR11477">
    <property type="entry name" value="TRANSCRIPTION FACTOR S-II ZINC FINGER DOMAIN-CONTAINING PROTEIN"/>
    <property type="match status" value="1"/>
</dbReference>
<keyword evidence="13" id="KW-0648">Protein biosynthesis</keyword>
<dbReference type="EMBL" id="JANBQB010000080">
    <property type="protein sequence ID" value="KAJ1982730.1"/>
    <property type="molecule type" value="Genomic_DNA"/>
</dbReference>
<dbReference type="InterPro" id="IPR001222">
    <property type="entry name" value="Znf_TFIIS"/>
</dbReference>
<gene>
    <name evidence="13" type="primary">tfs1</name>
    <name evidence="13" type="ORF">H4R34_001605</name>
</gene>
<feature type="compositionally biased region" description="Polar residues" evidence="9">
    <location>
        <begin position="94"/>
        <end position="113"/>
    </location>
</feature>
<feature type="domain" description="TFIIS central" evidence="12">
    <location>
        <begin position="135"/>
        <end position="249"/>
    </location>
</feature>
<dbReference type="InterPro" id="IPR035100">
    <property type="entry name" value="TF_IIS-typ"/>
</dbReference>
<evidence type="ECO:0000259" key="11">
    <source>
        <dbReference type="PROSITE" id="PS51319"/>
    </source>
</evidence>
<name>A0A9W8EEU5_9FUNG</name>
<keyword evidence="8" id="KW-0804">Transcription</keyword>
<comment type="similarity">
    <text evidence="8">Belongs to the TFS-II family.</text>
</comment>
<dbReference type="SUPFAM" id="SSF46942">
    <property type="entry name" value="Elongation factor TFIIS domain 2"/>
    <property type="match status" value="1"/>
</dbReference>
<dbReference type="GO" id="GO:0008270">
    <property type="term" value="F:zinc ion binding"/>
    <property type="evidence" value="ECO:0007669"/>
    <property type="project" value="UniProtKB-UniRule"/>
</dbReference>
<accession>A0A9W8EEU5</accession>
<keyword evidence="14" id="KW-1185">Reference proteome</keyword>
<keyword evidence="5 7" id="KW-0539">Nucleus</keyword>
<organism evidence="13 14">
    <name type="scientific">Dimargaris verticillata</name>
    <dbReference type="NCBI Taxonomy" id="2761393"/>
    <lineage>
        <taxon>Eukaryota</taxon>
        <taxon>Fungi</taxon>
        <taxon>Fungi incertae sedis</taxon>
        <taxon>Zoopagomycota</taxon>
        <taxon>Kickxellomycotina</taxon>
        <taxon>Dimargaritomycetes</taxon>
        <taxon>Dimargaritales</taxon>
        <taxon>Dimargaritaceae</taxon>
        <taxon>Dimargaris</taxon>
    </lineage>
</organism>
<dbReference type="GO" id="GO:0003746">
    <property type="term" value="F:translation elongation factor activity"/>
    <property type="evidence" value="ECO:0007669"/>
    <property type="project" value="UniProtKB-KW"/>
</dbReference>
<dbReference type="NCBIfam" id="TIGR01385">
    <property type="entry name" value="TFSII"/>
    <property type="match status" value="1"/>
</dbReference>
<keyword evidence="3 6" id="KW-0863">Zinc-finger</keyword>
<dbReference type="Pfam" id="PF01096">
    <property type="entry name" value="Zn_ribbon_TFIIS"/>
    <property type="match status" value="1"/>
</dbReference>
<comment type="caution">
    <text evidence="13">The sequence shown here is derived from an EMBL/GenBank/DDBJ whole genome shotgun (WGS) entry which is preliminary data.</text>
</comment>
<dbReference type="Gene3D" id="1.10.472.30">
    <property type="entry name" value="Transcription elongation factor S-II, central domain"/>
    <property type="match status" value="1"/>
</dbReference>
<dbReference type="AlphaFoldDB" id="A0A9W8EEU5"/>
<dbReference type="PROSITE" id="PS00466">
    <property type="entry name" value="ZF_TFIIS_1"/>
    <property type="match status" value="1"/>
</dbReference>
<evidence type="ECO:0000256" key="4">
    <source>
        <dbReference type="ARBA" id="ARBA00022833"/>
    </source>
</evidence>
<feature type="region of interest" description="Disordered" evidence="9">
    <location>
        <begin position="82"/>
        <end position="132"/>
    </location>
</feature>
<dbReference type="PROSITE" id="PS51321">
    <property type="entry name" value="TFIIS_CENTRAL"/>
    <property type="match status" value="1"/>
</dbReference>
<feature type="domain" description="TFIIS-type" evidence="10">
    <location>
        <begin position="252"/>
        <end position="292"/>
    </location>
</feature>
<keyword evidence="4 8" id="KW-0862">Zinc</keyword>
<evidence type="ECO:0000259" key="10">
    <source>
        <dbReference type="PROSITE" id="PS51133"/>
    </source>
</evidence>
<dbReference type="GO" id="GO:0001139">
    <property type="term" value="F:RNA polymerase II complex recruiting activity"/>
    <property type="evidence" value="ECO:0007669"/>
    <property type="project" value="TreeGrafter"/>
</dbReference>
<dbReference type="GO" id="GO:0031564">
    <property type="term" value="P:transcription antitermination"/>
    <property type="evidence" value="ECO:0007669"/>
    <property type="project" value="TreeGrafter"/>
</dbReference>
<evidence type="ECO:0000313" key="13">
    <source>
        <dbReference type="EMBL" id="KAJ1982730.1"/>
    </source>
</evidence>
<dbReference type="PIRSF" id="PIRSF006704">
    <property type="entry name" value="TF_IIS"/>
    <property type="match status" value="1"/>
</dbReference>
<dbReference type="InterPro" id="IPR003617">
    <property type="entry name" value="TFIIS/CRSP70_N_sub"/>
</dbReference>
<dbReference type="GO" id="GO:0000977">
    <property type="term" value="F:RNA polymerase II transcription regulatory region sequence-specific DNA binding"/>
    <property type="evidence" value="ECO:0007669"/>
    <property type="project" value="TreeGrafter"/>
</dbReference>
<evidence type="ECO:0000256" key="3">
    <source>
        <dbReference type="ARBA" id="ARBA00022771"/>
    </source>
</evidence>
<dbReference type="GO" id="GO:0005634">
    <property type="term" value="C:nucleus"/>
    <property type="evidence" value="ECO:0007669"/>
    <property type="project" value="UniProtKB-SubCell"/>
</dbReference>
<dbReference type="InterPro" id="IPR006289">
    <property type="entry name" value="TFSII"/>
</dbReference>
<comment type="function">
    <text evidence="8">Necessary for efficient RNA polymerase II transcription elongation past template-encoded arresting sites.</text>
</comment>
<dbReference type="Gene3D" id="2.20.25.10">
    <property type="match status" value="1"/>
</dbReference>
<dbReference type="InterPro" id="IPR036575">
    <property type="entry name" value="TFIIS_cen_dom_sf"/>
</dbReference>
<evidence type="ECO:0000256" key="5">
    <source>
        <dbReference type="ARBA" id="ARBA00023242"/>
    </source>
</evidence>
<dbReference type="CDD" id="cd00183">
    <property type="entry name" value="TFIIS_I"/>
    <property type="match status" value="1"/>
</dbReference>
<dbReference type="GO" id="GO:0006368">
    <property type="term" value="P:transcription elongation by RNA polymerase II"/>
    <property type="evidence" value="ECO:0007669"/>
    <property type="project" value="InterPro"/>
</dbReference>
<dbReference type="FunFam" id="2.20.25.10:FF:000001">
    <property type="entry name" value="Probable Transcription elongation factor S-II"/>
    <property type="match status" value="1"/>
</dbReference>
<keyword evidence="8" id="KW-0805">Transcription regulation</keyword>
<dbReference type="SMART" id="SM00510">
    <property type="entry name" value="TFS2M"/>
    <property type="match status" value="1"/>
</dbReference>
<dbReference type="GO" id="GO:0031440">
    <property type="term" value="P:regulation of mRNA 3'-end processing"/>
    <property type="evidence" value="ECO:0007669"/>
    <property type="project" value="TreeGrafter"/>
</dbReference>
<evidence type="ECO:0000256" key="8">
    <source>
        <dbReference type="RuleBase" id="RU368078"/>
    </source>
</evidence>
<evidence type="ECO:0000256" key="1">
    <source>
        <dbReference type="ARBA" id="ARBA00004123"/>
    </source>
</evidence>
<dbReference type="GO" id="GO:0006362">
    <property type="term" value="P:transcription elongation by RNA polymerase I"/>
    <property type="evidence" value="ECO:0007669"/>
    <property type="project" value="TreeGrafter"/>
</dbReference>
<evidence type="ECO:0000313" key="14">
    <source>
        <dbReference type="Proteomes" id="UP001151582"/>
    </source>
</evidence>
<dbReference type="OrthoDB" id="44867at2759"/>
<evidence type="ECO:0000259" key="12">
    <source>
        <dbReference type="PROSITE" id="PS51321"/>
    </source>
</evidence>
<sequence length="293" mass="32380">MSTHEQAVKHRKSVQKAVENNDIPAVLDLFKHLNHYKASEEFLRKTEIGLCIGKLRNHTDPNVASGAKALVRKWKMDVIAAGHTKGQDKAKTELPNTPSTPIASSNGTPTSDKPSVKERTVASDGVTIPSRGDKTREKCTEMLYSSLATNSGADPGLLMKRAGAIENTVYTSIGAVNPAYKAKIRSFYLNLRDKSNPGLREAVTSGEIPVQKFCSMSKQDMASEERKAQDRKIQQENLFKARGAGPAVAETDQFKCGRCKSRKCTYYQMQTRSADEPMTTFVTCTNCENRWKS</sequence>
<evidence type="ECO:0000256" key="9">
    <source>
        <dbReference type="SAM" id="MobiDB-lite"/>
    </source>
</evidence>
<dbReference type="Proteomes" id="UP001151582">
    <property type="component" value="Unassembled WGS sequence"/>
</dbReference>
<keyword evidence="2 8" id="KW-0479">Metal-binding</keyword>
<evidence type="ECO:0000256" key="2">
    <source>
        <dbReference type="ARBA" id="ARBA00022723"/>
    </source>
</evidence>
<feature type="domain" description="TFIIS N-terminal" evidence="11">
    <location>
        <begin position="6"/>
        <end position="81"/>
    </location>
</feature>
<dbReference type="InterPro" id="IPR035441">
    <property type="entry name" value="TFIIS/LEDGF_dom_sf"/>
</dbReference>
<keyword evidence="8" id="KW-0238">DNA-binding</keyword>
<dbReference type="SMART" id="SM00440">
    <property type="entry name" value="ZnF_C2C2"/>
    <property type="match status" value="1"/>
</dbReference>
<evidence type="ECO:0000256" key="7">
    <source>
        <dbReference type="PROSITE-ProRule" id="PRU00649"/>
    </source>
</evidence>
<dbReference type="Pfam" id="PF07500">
    <property type="entry name" value="TFIIS_M"/>
    <property type="match status" value="1"/>
</dbReference>
<evidence type="ECO:0000256" key="6">
    <source>
        <dbReference type="PROSITE-ProRule" id="PRU00472"/>
    </source>
</evidence>
<dbReference type="FunFam" id="1.10.472.30:FF:000003">
    <property type="entry name" value="Transcription elongation factor S-II"/>
    <property type="match status" value="1"/>
</dbReference>
<dbReference type="InterPro" id="IPR017923">
    <property type="entry name" value="TFIIS_N"/>
</dbReference>
<keyword evidence="13" id="KW-0251">Elongation factor</keyword>
<dbReference type="PANTHER" id="PTHR11477:SF0">
    <property type="entry name" value="IP08861P-RELATED"/>
    <property type="match status" value="1"/>
</dbReference>
<dbReference type="CDD" id="cd13749">
    <property type="entry name" value="Zn-ribbon_TFIIS"/>
    <property type="match status" value="1"/>
</dbReference>
<dbReference type="Pfam" id="PF08711">
    <property type="entry name" value="Med26"/>
    <property type="match status" value="1"/>
</dbReference>
<protein>
    <recommendedName>
        <fullName evidence="8">Transcription elongation factor</fullName>
    </recommendedName>
</protein>
<comment type="subcellular location">
    <subcellularLocation>
        <location evidence="1 7 8">Nucleus</location>
    </subcellularLocation>
</comment>
<dbReference type="PROSITE" id="PS51133">
    <property type="entry name" value="ZF_TFIIS_2"/>
    <property type="match status" value="1"/>
</dbReference>
<reference evidence="13" key="1">
    <citation type="submission" date="2022-07" db="EMBL/GenBank/DDBJ databases">
        <title>Phylogenomic reconstructions and comparative analyses of Kickxellomycotina fungi.</title>
        <authorList>
            <person name="Reynolds N.K."/>
            <person name="Stajich J.E."/>
            <person name="Barry K."/>
            <person name="Grigoriev I.V."/>
            <person name="Crous P."/>
            <person name="Smith M.E."/>
        </authorList>
    </citation>
    <scope>NUCLEOTIDE SEQUENCE</scope>
    <source>
        <strain evidence="13">RSA 567</strain>
    </source>
</reference>
<dbReference type="InterPro" id="IPR003618">
    <property type="entry name" value="TFIIS_cen_dom"/>
</dbReference>
<dbReference type="Gene3D" id="1.20.930.10">
    <property type="entry name" value="Conserved domain common to transcription factors TFIIS, elongin A, CRSP70"/>
    <property type="match status" value="1"/>
</dbReference>
<dbReference type="SMART" id="SM00509">
    <property type="entry name" value="TFS2N"/>
    <property type="match status" value="1"/>
</dbReference>
<dbReference type="SUPFAM" id="SSF47676">
    <property type="entry name" value="Conserved domain common to transcription factors TFIIS, elongin A, CRSP70"/>
    <property type="match status" value="1"/>
</dbReference>
<dbReference type="PROSITE" id="PS51319">
    <property type="entry name" value="TFIIS_N"/>
    <property type="match status" value="1"/>
</dbReference>
<dbReference type="SUPFAM" id="SSF57783">
    <property type="entry name" value="Zinc beta-ribbon"/>
    <property type="match status" value="1"/>
</dbReference>